<protein>
    <submittedName>
        <fullName evidence="2">Uncharacterized protein</fullName>
    </submittedName>
</protein>
<feature type="region of interest" description="Disordered" evidence="1">
    <location>
        <begin position="266"/>
        <end position="286"/>
    </location>
</feature>
<evidence type="ECO:0000256" key="1">
    <source>
        <dbReference type="SAM" id="MobiDB-lite"/>
    </source>
</evidence>
<dbReference type="RefSeq" id="WP_110633296.1">
    <property type="nucleotide sequence ID" value="NZ_CP029788.1"/>
</dbReference>
<accession>A0A2U9PAA0</accession>
<dbReference type="EMBL" id="CP029788">
    <property type="protein sequence ID" value="AWT46507.1"/>
    <property type="molecule type" value="Genomic_DNA"/>
</dbReference>
<evidence type="ECO:0000313" key="2">
    <source>
        <dbReference type="EMBL" id="AWT46507.1"/>
    </source>
</evidence>
<reference evidence="2 3" key="1">
    <citation type="submission" date="2018-06" db="EMBL/GenBank/DDBJ databases">
        <title>The complete genome sequence of a nosiheptide producer Streptomyces actuosus ATCC 25421: deducing the ability of producing a new class III lantibiotics.</title>
        <authorList>
            <person name="Liu W."/>
            <person name="Sun F."/>
            <person name="Hu Y."/>
        </authorList>
    </citation>
    <scope>NUCLEOTIDE SEQUENCE [LARGE SCALE GENOMIC DNA]</scope>
    <source>
        <strain evidence="2 3">ATCC 25421</strain>
    </source>
</reference>
<gene>
    <name evidence="2" type="ORF">DMT42_32255</name>
</gene>
<proteinExistence type="predicted"/>
<dbReference type="AlphaFoldDB" id="A0A2U9PAA0"/>
<dbReference type="OrthoDB" id="8771597at2"/>
<keyword evidence="3" id="KW-1185">Reference proteome</keyword>
<name>A0A2U9PAA0_STRAS</name>
<dbReference type="KEGG" id="sact:DMT42_32255"/>
<evidence type="ECO:0000313" key="3">
    <source>
        <dbReference type="Proteomes" id="UP000247634"/>
    </source>
</evidence>
<sequence length="286" mass="30778">MALPSSVWRAPVDALPRHARSDAYVASIGADARLHPDFGSGLDDGRPFGIPVTVTDGNVPEAEVAFDYADESDPAGYRIPDDARVENGPTSDGDRHVVVFDRARCRSYELFDAHLQSSGRWHAGSGAVFDLRSTALRPDGWTSADAAGLPILPLLVRYDEVASGAVRHALRITVPRSDRSHVWPARHDAGAADDPDLPPMGLRLRLKQSVDTSGLPPQAKVVAEALKRYGAVVADNGSAWFVSGDQDERWDNEQLAALKTFKGSDFEAVDSSSLRTDPDSSAARTP</sequence>
<dbReference type="Proteomes" id="UP000247634">
    <property type="component" value="Chromosome"/>
</dbReference>
<organism evidence="2 3">
    <name type="scientific">Streptomyces actuosus</name>
    <dbReference type="NCBI Taxonomy" id="1885"/>
    <lineage>
        <taxon>Bacteria</taxon>
        <taxon>Bacillati</taxon>
        <taxon>Actinomycetota</taxon>
        <taxon>Actinomycetes</taxon>
        <taxon>Kitasatosporales</taxon>
        <taxon>Streptomycetaceae</taxon>
        <taxon>Streptomyces</taxon>
    </lineage>
</organism>